<dbReference type="EMBL" id="JAIFTL010000160">
    <property type="protein sequence ID" value="KAG9322189.1"/>
    <property type="molecule type" value="Genomic_DNA"/>
</dbReference>
<reference evidence="9" key="1">
    <citation type="submission" date="2021-07" db="EMBL/GenBank/DDBJ databases">
        <title>Draft genome of Mortierella alpina, strain LL118, isolated from an aspen leaf litter sample.</title>
        <authorList>
            <person name="Yang S."/>
            <person name="Vinatzer B.A."/>
        </authorList>
    </citation>
    <scope>NUCLEOTIDE SEQUENCE</scope>
    <source>
        <strain evidence="9">LL118</strain>
    </source>
</reference>
<dbReference type="GO" id="GO:0008270">
    <property type="term" value="F:zinc ion binding"/>
    <property type="evidence" value="ECO:0007669"/>
    <property type="project" value="UniProtKB-KW"/>
</dbReference>
<keyword evidence="6" id="KW-0472">Membrane</keyword>
<dbReference type="SUPFAM" id="SSF49764">
    <property type="entry name" value="HSP20-like chaperones"/>
    <property type="match status" value="1"/>
</dbReference>
<feature type="compositionally biased region" description="Basic and acidic residues" evidence="5">
    <location>
        <begin position="1069"/>
        <end position="1078"/>
    </location>
</feature>
<dbReference type="AlphaFoldDB" id="A0A9P8A1F2"/>
<feature type="transmembrane region" description="Helical" evidence="6">
    <location>
        <begin position="381"/>
        <end position="400"/>
    </location>
</feature>
<dbReference type="InterPro" id="IPR048696">
    <property type="entry name" value="SHQ1-like_CS"/>
</dbReference>
<evidence type="ECO:0000313" key="9">
    <source>
        <dbReference type="EMBL" id="KAG9322189.1"/>
    </source>
</evidence>
<dbReference type="GO" id="GO:0000493">
    <property type="term" value="P:box H/ACA snoRNP assembly"/>
    <property type="evidence" value="ECO:0007669"/>
    <property type="project" value="InterPro"/>
</dbReference>
<evidence type="ECO:0000259" key="8">
    <source>
        <dbReference type="PROSITE" id="PS51292"/>
    </source>
</evidence>
<dbReference type="InterPro" id="IPR007052">
    <property type="entry name" value="CS_dom"/>
</dbReference>
<dbReference type="SMART" id="SM00744">
    <property type="entry name" value="RINGv"/>
    <property type="match status" value="1"/>
</dbReference>
<evidence type="ECO:0000256" key="2">
    <source>
        <dbReference type="ARBA" id="ARBA00022723"/>
    </source>
</evidence>
<feature type="compositionally biased region" description="Acidic residues" evidence="5">
    <location>
        <begin position="1005"/>
        <end position="1048"/>
    </location>
</feature>
<dbReference type="PANTHER" id="PTHR12967:SF0">
    <property type="entry name" value="PROTEIN SHQ1 HOMOLOG"/>
    <property type="match status" value="1"/>
</dbReference>
<feature type="region of interest" description="Disordered" evidence="5">
    <location>
        <begin position="1003"/>
        <end position="1078"/>
    </location>
</feature>
<feature type="transmembrane region" description="Helical" evidence="6">
    <location>
        <begin position="346"/>
        <end position="369"/>
    </location>
</feature>
<dbReference type="Gene3D" id="3.30.40.10">
    <property type="entry name" value="Zinc/RING finger domain, C3HC4 (zinc finger)"/>
    <property type="match status" value="1"/>
</dbReference>
<dbReference type="Pfam" id="PF04925">
    <property type="entry name" value="SHQ1"/>
    <property type="match status" value="1"/>
</dbReference>
<organism evidence="9 10">
    <name type="scientific">Mortierella alpina</name>
    <name type="common">Oleaginous fungus</name>
    <name type="synonym">Mortierella renispora</name>
    <dbReference type="NCBI Taxonomy" id="64518"/>
    <lineage>
        <taxon>Eukaryota</taxon>
        <taxon>Fungi</taxon>
        <taxon>Fungi incertae sedis</taxon>
        <taxon>Mucoromycota</taxon>
        <taxon>Mortierellomycotina</taxon>
        <taxon>Mortierellomycetes</taxon>
        <taxon>Mortierellales</taxon>
        <taxon>Mortierellaceae</taxon>
        <taxon>Mortierella</taxon>
    </lineage>
</organism>
<feature type="domain" description="RING-CH-type" evidence="8">
    <location>
        <begin position="78"/>
        <end position="143"/>
    </location>
</feature>
<protein>
    <submittedName>
        <fullName evidence="9">Uncharacterized protein</fullName>
    </submittedName>
</protein>
<dbReference type="GO" id="GO:0005654">
    <property type="term" value="C:nucleoplasm"/>
    <property type="evidence" value="ECO:0007669"/>
    <property type="project" value="TreeGrafter"/>
</dbReference>
<keyword evidence="2" id="KW-0479">Metal-binding</keyword>
<dbReference type="PANTHER" id="PTHR12967">
    <property type="entry name" value="PROTEIN SHQ1 HOMOLOG"/>
    <property type="match status" value="1"/>
</dbReference>
<dbReference type="Pfam" id="PF21413">
    <property type="entry name" value="SHQ1-like_CS"/>
    <property type="match status" value="1"/>
</dbReference>
<evidence type="ECO:0000256" key="6">
    <source>
        <dbReference type="SAM" id="Phobius"/>
    </source>
</evidence>
<dbReference type="GO" id="GO:0051082">
    <property type="term" value="F:unfolded protein binding"/>
    <property type="evidence" value="ECO:0007669"/>
    <property type="project" value="TreeGrafter"/>
</dbReference>
<evidence type="ECO:0000313" key="10">
    <source>
        <dbReference type="Proteomes" id="UP000717515"/>
    </source>
</evidence>
<dbReference type="InterPro" id="IPR039742">
    <property type="entry name" value="Shq1"/>
</dbReference>
<name>A0A9P8A1F2_MORAP</name>
<proteinExistence type="inferred from homology"/>
<gene>
    <name evidence="9" type="ORF">KVV02_007571</name>
</gene>
<dbReference type="InterPro" id="IPR013083">
    <property type="entry name" value="Znf_RING/FYVE/PHD"/>
</dbReference>
<sequence length="1078" mass="119834">MEPAPAPCSTQAAAAGLANMSSSSQSSNNMYDKTTSSDSSNSSAGTSASAFLKELEAISARSRTQPQSQSSSSVATPSAYQEPNRCYICFGTDEDSEGRWVKPCQCTLVSHEDCLLDWIDKNRQQFAKKQVRCSVCNTVYRLAEPNSMLLNVYSTFDSLIHAGIPYLTVLGLTCSVLITSTTYGAYAVLTVCGTEEGEKLLGSPSPWSWRVWTGLPLIPVILIFSRTKLIDSFMPLVPLLIVGNEQLQVSFPPSPALTLSVMPWIRMAYNSLWTGMVSRLEHRWRQQQIAGSGVARLGMNASLDTTDADSTTTAAAAAARGNGDDNEIGSDDEISFLDRKDLGRTIVGALLMPAISSICGSFLGHFSFVRTRVPDNFHRNILGGCLFVVVKDLASLFGTYQEMKRKRLPAIPHSTPHLPMITPAFTVSQDSDSVTIVIKAPHIKTQSVDFEVDGAVFKFNLKPYFLRLTFPGNVVDDERAKATYNVAEGDLTVVLPKETPGEDFPDLDMLTKLLVRKADLGEKQIKRPLIEVISSGETLEGTEKAERDEHFDWEMPQEIRQEVFSEVRYGFNNRYSGFFSHVQETANDVLDVYDPEHATLEIRRENRIKRETDKFDDEYYMSDFMNEEEIQHILKYKTQWWNEVRDIQKGEKASNKKSKPAASAAIGSTATTAQDSTLSSPASTTTTSFKSTLLSSSQNQPSTPSIFNIIKDESEEPSSFDQEDTFGLREISTKTISSSITEPSKTSGSSSLILDTEPTSTIDPITPSIEPLIDESEPVKHLGAHSIQVVDPSRPSLNNELVDDMADMTLSAGDSVPGVKPFSTKEQELMRDLPRREYILENTKSTYLSLIDILFAYSYDLRVSEGDTTVETAWTICKLSPSMAALDQFTTLKDAILACYRRALAYPLTRNWNLVNKVLQDVYVIFKLGRRGILRALLAIKDVLDHDDVYYIYSKMFIEDYCVWIQSASERVIRTLAHELHHFELEKSELGWHLQELENLAKELPEEEEEGEEESDSDDDDSDDSDDTLSDDDSSSSSDDEEAAEGEDREVSTSDAAAADEDQSIFIHDGPRPKIIEL</sequence>
<dbReference type="PROSITE" id="PS51292">
    <property type="entry name" value="ZF_RING_CH"/>
    <property type="match status" value="1"/>
</dbReference>
<dbReference type="Proteomes" id="UP000717515">
    <property type="component" value="Unassembled WGS sequence"/>
</dbReference>
<dbReference type="SUPFAM" id="SSF57850">
    <property type="entry name" value="RING/U-box"/>
    <property type="match status" value="1"/>
</dbReference>
<evidence type="ECO:0000256" key="5">
    <source>
        <dbReference type="SAM" id="MobiDB-lite"/>
    </source>
</evidence>
<accession>A0A9P8A1F2</accession>
<evidence type="ECO:0000256" key="1">
    <source>
        <dbReference type="ARBA" id="ARBA00005607"/>
    </source>
</evidence>
<feature type="compositionally biased region" description="Low complexity" evidence="5">
    <location>
        <begin position="7"/>
        <end position="47"/>
    </location>
</feature>
<evidence type="ECO:0000256" key="3">
    <source>
        <dbReference type="ARBA" id="ARBA00022771"/>
    </source>
</evidence>
<evidence type="ECO:0000259" key="7">
    <source>
        <dbReference type="PROSITE" id="PS51203"/>
    </source>
</evidence>
<keyword evidence="4" id="KW-0862">Zinc</keyword>
<comment type="caution">
    <text evidence="9">The sequence shown here is derived from an EMBL/GenBank/DDBJ whole genome shotgun (WGS) entry which is preliminary data.</text>
</comment>
<dbReference type="InterPro" id="IPR007009">
    <property type="entry name" value="Shq1_C"/>
</dbReference>
<dbReference type="GO" id="GO:0005737">
    <property type="term" value="C:cytoplasm"/>
    <property type="evidence" value="ECO:0007669"/>
    <property type="project" value="TreeGrafter"/>
</dbReference>
<keyword evidence="3" id="KW-0863">Zinc-finger</keyword>
<keyword evidence="6" id="KW-0812">Transmembrane</keyword>
<feature type="region of interest" description="Disordered" evidence="5">
    <location>
        <begin position="1"/>
        <end position="47"/>
    </location>
</feature>
<dbReference type="InterPro" id="IPR008978">
    <property type="entry name" value="HSP20-like_chaperone"/>
</dbReference>
<feature type="compositionally biased region" description="Low complexity" evidence="5">
    <location>
        <begin position="733"/>
        <end position="751"/>
    </location>
</feature>
<evidence type="ECO:0000256" key="4">
    <source>
        <dbReference type="ARBA" id="ARBA00022833"/>
    </source>
</evidence>
<feature type="domain" description="CS" evidence="7">
    <location>
        <begin position="420"/>
        <end position="508"/>
    </location>
</feature>
<dbReference type="PROSITE" id="PS51203">
    <property type="entry name" value="CS"/>
    <property type="match status" value="1"/>
</dbReference>
<feature type="compositionally biased region" description="Low complexity" evidence="5">
    <location>
        <begin position="660"/>
        <end position="697"/>
    </location>
</feature>
<dbReference type="Pfam" id="PF12906">
    <property type="entry name" value="RINGv"/>
    <property type="match status" value="1"/>
</dbReference>
<keyword evidence="6" id="KW-1133">Transmembrane helix</keyword>
<feature type="region of interest" description="Disordered" evidence="5">
    <location>
        <begin position="650"/>
        <end position="705"/>
    </location>
</feature>
<dbReference type="InterPro" id="IPR011016">
    <property type="entry name" value="Znf_RING-CH"/>
</dbReference>
<feature type="region of interest" description="Disordered" evidence="5">
    <location>
        <begin position="733"/>
        <end position="764"/>
    </location>
</feature>
<dbReference type="Gene3D" id="2.60.40.790">
    <property type="match status" value="1"/>
</dbReference>
<comment type="similarity">
    <text evidence="1">Belongs to the SHQ1 family.</text>
</comment>